<keyword evidence="4" id="KW-0326">Glycosidase</keyword>
<evidence type="ECO:0000259" key="2">
    <source>
        <dbReference type="Pfam" id="PF01464"/>
    </source>
</evidence>
<evidence type="ECO:0000313" key="5">
    <source>
        <dbReference type="Proteomes" id="UP000192042"/>
    </source>
</evidence>
<dbReference type="PROSITE" id="PS51257">
    <property type="entry name" value="PROKAR_LIPOPROTEIN"/>
    <property type="match status" value="1"/>
</dbReference>
<dbReference type="PANTHER" id="PTHR37423:SF2">
    <property type="entry name" value="MEMBRANE-BOUND LYTIC MUREIN TRANSGLYCOSYLASE C"/>
    <property type="match status" value="1"/>
</dbReference>
<sequence>MPDRRIRFLISAVLSTALLSCESTDRMVAATEQALASRTGRTVLEVVQSKDPSKAVQRRLDQYAQDPDRLLSDLRAAQHDFQTLYKALNGKVAEKWGPKEVKLPEKKKYVKYTQSYKSRAIVDFDKAEITVETLDAGDARRSLNRAITAALLTPQDPRTVDLFSDKETPVTGEEEPYLLGLVLDQQNKPVRTPEAAESFANYLVEKKAATRTIDQNGTSKQATYVTMKMVANLSQKQAEKYRPYVMRFAEHYTMSPSLVLAIMRTESNFNPYAVSPVPAYGLMQLVPTSGGREAYRRAKGQDVTPTRDYLFDPEHNVELGTAFLNVLMFSQLDDVANQVSREYCVIAAYNTGAGNVFKTFSKNRTTALQQINDLQPAALYDRLRSKLPYQETRNYLEKVTTYRKGFVISSNASS</sequence>
<name>A0A1W1I6U9_9BACT</name>
<keyword evidence="5" id="KW-1185">Reference proteome</keyword>
<dbReference type="InterPro" id="IPR008258">
    <property type="entry name" value="Transglycosylase_SLT_dom_1"/>
</dbReference>
<dbReference type="GO" id="GO:0008933">
    <property type="term" value="F:peptidoglycan lytic transglycosylase activity"/>
    <property type="evidence" value="ECO:0007669"/>
    <property type="project" value="InterPro"/>
</dbReference>
<dbReference type="STRING" id="1325564.NSJP_2417"/>
<protein>
    <submittedName>
        <fullName evidence="4">Membrane-bound lytic murein transglycosylase C</fullName>
        <ecNumber evidence="4">3.2.1.-</ecNumber>
    </submittedName>
</protein>
<dbReference type="KEGG" id="nja:NSJP_2417"/>
<keyword evidence="4" id="KW-0378">Hydrolase</keyword>
<dbReference type="GO" id="GO:0016020">
    <property type="term" value="C:membrane"/>
    <property type="evidence" value="ECO:0007669"/>
    <property type="project" value="InterPro"/>
</dbReference>
<evidence type="ECO:0000259" key="3">
    <source>
        <dbReference type="Pfam" id="PF11873"/>
    </source>
</evidence>
<dbReference type="Pfam" id="PF11873">
    <property type="entry name" value="Mltc_N"/>
    <property type="match status" value="1"/>
</dbReference>
<dbReference type="InterPro" id="IPR023346">
    <property type="entry name" value="Lysozyme-like_dom_sf"/>
</dbReference>
<dbReference type="InterPro" id="IPR024570">
    <property type="entry name" value="Murein_transglycosylaseC_N"/>
</dbReference>
<feature type="domain" description="Transglycosylase SLT" evidence="2">
    <location>
        <begin position="249"/>
        <end position="367"/>
    </location>
</feature>
<proteinExistence type="inferred from homology"/>
<dbReference type="EC" id="3.2.1.-" evidence="4"/>
<comment type="similarity">
    <text evidence="1">Belongs to the transglycosylase Slt family.</text>
</comment>
<dbReference type="GO" id="GO:0000270">
    <property type="term" value="P:peptidoglycan metabolic process"/>
    <property type="evidence" value="ECO:0007669"/>
    <property type="project" value="InterPro"/>
</dbReference>
<dbReference type="CDD" id="cd16893">
    <property type="entry name" value="LT_MltC_MltE"/>
    <property type="match status" value="1"/>
</dbReference>
<reference evidence="4 5" key="1">
    <citation type="submission" date="2017-03" db="EMBL/GenBank/DDBJ databases">
        <authorList>
            <person name="Afonso C.L."/>
            <person name="Miller P.J."/>
            <person name="Scott M.A."/>
            <person name="Spackman E."/>
            <person name="Goraichik I."/>
            <person name="Dimitrov K.M."/>
            <person name="Suarez D.L."/>
            <person name="Swayne D.E."/>
        </authorList>
    </citation>
    <scope>NUCLEOTIDE SEQUENCE [LARGE SCALE GENOMIC DNA]</scope>
    <source>
        <strain evidence="4">Genome sequencing of Nitrospira japonica strain NJ11</strain>
    </source>
</reference>
<dbReference type="Gene3D" id="1.10.530.10">
    <property type="match status" value="1"/>
</dbReference>
<dbReference type="GO" id="GO:0016798">
    <property type="term" value="F:hydrolase activity, acting on glycosyl bonds"/>
    <property type="evidence" value="ECO:0007669"/>
    <property type="project" value="UniProtKB-KW"/>
</dbReference>
<organism evidence="4 5">
    <name type="scientific">Nitrospira japonica</name>
    <dbReference type="NCBI Taxonomy" id="1325564"/>
    <lineage>
        <taxon>Bacteria</taxon>
        <taxon>Pseudomonadati</taxon>
        <taxon>Nitrospirota</taxon>
        <taxon>Nitrospiria</taxon>
        <taxon>Nitrospirales</taxon>
        <taxon>Nitrospiraceae</taxon>
        <taxon>Nitrospira</taxon>
    </lineage>
</organism>
<dbReference type="EMBL" id="LT828648">
    <property type="protein sequence ID" value="SLM48589.1"/>
    <property type="molecule type" value="Genomic_DNA"/>
</dbReference>
<dbReference type="Pfam" id="PF01464">
    <property type="entry name" value="SLT"/>
    <property type="match status" value="1"/>
</dbReference>
<dbReference type="PANTHER" id="PTHR37423">
    <property type="entry name" value="SOLUBLE LYTIC MUREIN TRANSGLYCOSYLASE-RELATED"/>
    <property type="match status" value="1"/>
</dbReference>
<feature type="domain" description="Murein transglycosylase-C N-terminal" evidence="3">
    <location>
        <begin position="78"/>
        <end position="240"/>
    </location>
</feature>
<dbReference type="SUPFAM" id="SSF53955">
    <property type="entry name" value="Lysozyme-like"/>
    <property type="match status" value="1"/>
</dbReference>
<dbReference type="PROSITE" id="PS00922">
    <property type="entry name" value="TRANSGLYCOSYLASE"/>
    <property type="match status" value="1"/>
</dbReference>
<dbReference type="Proteomes" id="UP000192042">
    <property type="component" value="Chromosome I"/>
</dbReference>
<dbReference type="RefSeq" id="WP_080886952.1">
    <property type="nucleotide sequence ID" value="NZ_LT828648.1"/>
</dbReference>
<evidence type="ECO:0000256" key="1">
    <source>
        <dbReference type="ARBA" id="ARBA00007734"/>
    </source>
</evidence>
<evidence type="ECO:0000313" key="4">
    <source>
        <dbReference type="EMBL" id="SLM48589.1"/>
    </source>
</evidence>
<accession>A0A1W1I6U9</accession>
<dbReference type="AlphaFoldDB" id="A0A1W1I6U9"/>
<gene>
    <name evidence="4" type="primary">mltC</name>
    <name evidence="4" type="ORF">NSJP_2417</name>
</gene>
<dbReference type="OrthoDB" id="9781970at2"/>
<dbReference type="InterPro" id="IPR000189">
    <property type="entry name" value="Transglyc_AS"/>
</dbReference>